<dbReference type="GO" id="GO:0003677">
    <property type="term" value="F:DNA binding"/>
    <property type="evidence" value="ECO:0007669"/>
    <property type="project" value="UniProtKB-UniRule"/>
</dbReference>
<feature type="domain" description="Core-binding (CB)" evidence="6">
    <location>
        <begin position="9"/>
        <end position="95"/>
    </location>
</feature>
<dbReference type="InterPro" id="IPR010998">
    <property type="entry name" value="Integrase_recombinase_N"/>
</dbReference>
<comment type="caution">
    <text evidence="7">The sequence shown here is derived from an EMBL/GenBank/DDBJ whole genome shotgun (WGS) entry which is preliminary data.</text>
</comment>
<dbReference type="InterPro" id="IPR013762">
    <property type="entry name" value="Integrase-like_cat_sf"/>
</dbReference>
<dbReference type="SUPFAM" id="SSF56349">
    <property type="entry name" value="DNA breaking-rejoining enzymes"/>
    <property type="match status" value="1"/>
</dbReference>
<sequence length="340" mass="39782">MTTTDLEPIRPEEAVDLYLRERSTDVSQNTLDAHYYRLVHFLRWCEEEERIDNLNDLTGRKLHQFRLWRRDDGDLNNVSLRTQLQTLRVFLKFLERIDAVEPGLHDKLLIPNLSEGEDQRERLLETEDARDMLARLRRFEYASLKHVLLELMWHTGLRMGSLHSLDVEDYYPDKEALEVRHRPEDGTNLKNRKKGERFVALSPQVCEVVEDWIEHSRPDVTDEYGREPLLATSNGRLAKSSMRGITYRSTRPCEWGECPIGRDPSECEPASKGVVASKCPSAVSPHDVRRGAITHMLREEVPVDVVSDRVNASRDILDKHYNEMTEEEKMEQRRSWLEHV</sequence>
<dbReference type="InterPro" id="IPR004107">
    <property type="entry name" value="Integrase_SAM-like_N"/>
</dbReference>
<dbReference type="Gene3D" id="1.10.150.130">
    <property type="match status" value="1"/>
</dbReference>
<evidence type="ECO:0000256" key="4">
    <source>
        <dbReference type="PROSITE-ProRule" id="PRU01248"/>
    </source>
</evidence>
<evidence type="ECO:0000259" key="5">
    <source>
        <dbReference type="PROSITE" id="PS51898"/>
    </source>
</evidence>
<evidence type="ECO:0000313" key="8">
    <source>
        <dbReference type="Proteomes" id="UP000324104"/>
    </source>
</evidence>
<dbReference type="GO" id="GO:0015074">
    <property type="term" value="P:DNA integration"/>
    <property type="evidence" value="ECO:0007669"/>
    <property type="project" value="UniProtKB-KW"/>
</dbReference>
<dbReference type="InterPro" id="IPR002104">
    <property type="entry name" value="Integrase_catalytic"/>
</dbReference>
<dbReference type="RefSeq" id="WP_149080966.1">
    <property type="nucleotide sequence ID" value="NZ_VTAW01000008.1"/>
</dbReference>
<keyword evidence="3" id="KW-0233">DNA recombination</keyword>
<dbReference type="AlphaFoldDB" id="A0A5D5ANG4"/>
<dbReference type="PROSITE" id="PS51900">
    <property type="entry name" value="CB"/>
    <property type="match status" value="1"/>
</dbReference>
<dbReference type="InterPro" id="IPR044068">
    <property type="entry name" value="CB"/>
</dbReference>
<dbReference type="PROSITE" id="PS51898">
    <property type="entry name" value="TYR_RECOMBINASE"/>
    <property type="match status" value="1"/>
</dbReference>
<evidence type="ECO:0000313" key="7">
    <source>
        <dbReference type="EMBL" id="TYT62415.1"/>
    </source>
</evidence>
<evidence type="ECO:0000256" key="3">
    <source>
        <dbReference type="ARBA" id="ARBA00023172"/>
    </source>
</evidence>
<reference evidence="7 8" key="1">
    <citation type="submission" date="2019-08" db="EMBL/GenBank/DDBJ databases">
        <title>Archaea genome.</title>
        <authorList>
            <person name="Kajale S."/>
            <person name="Shouche Y."/>
            <person name="Deshpande N."/>
            <person name="Sharma A."/>
        </authorList>
    </citation>
    <scope>NUCLEOTIDE SEQUENCE [LARGE SCALE GENOMIC DNA]</scope>
    <source>
        <strain evidence="7 8">ESP3B_9</strain>
    </source>
</reference>
<dbReference type="InterPro" id="IPR011010">
    <property type="entry name" value="DNA_brk_join_enz"/>
</dbReference>
<dbReference type="GO" id="GO:0006310">
    <property type="term" value="P:DNA recombination"/>
    <property type="evidence" value="ECO:0007669"/>
    <property type="project" value="UniProtKB-KW"/>
</dbReference>
<dbReference type="CDD" id="cd00397">
    <property type="entry name" value="DNA_BRE_C"/>
    <property type="match status" value="1"/>
</dbReference>
<dbReference type="PANTHER" id="PTHR30349:SF41">
    <property type="entry name" value="INTEGRASE_RECOMBINASE PROTEIN MJ0367-RELATED"/>
    <property type="match status" value="1"/>
</dbReference>
<feature type="domain" description="Tyr recombinase" evidence="5">
    <location>
        <begin position="108"/>
        <end position="334"/>
    </location>
</feature>
<gene>
    <name evidence="7" type="ORF">FYC77_07890</name>
</gene>
<name>A0A5D5ANG4_9EURY</name>
<dbReference type="PANTHER" id="PTHR30349">
    <property type="entry name" value="PHAGE INTEGRASE-RELATED"/>
    <property type="match status" value="1"/>
</dbReference>
<protein>
    <submittedName>
        <fullName evidence="7">Tyrosine-type recombinase/integrase</fullName>
    </submittedName>
</protein>
<dbReference type="Pfam" id="PF02899">
    <property type="entry name" value="Phage_int_SAM_1"/>
    <property type="match status" value="1"/>
</dbReference>
<evidence type="ECO:0000256" key="2">
    <source>
        <dbReference type="ARBA" id="ARBA00023125"/>
    </source>
</evidence>
<proteinExistence type="predicted"/>
<organism evidence="7 8">
    <name type="scientific">Natrialba swarupiae</name>
    <dbReference type="NCBI Taxonomy" id="2448032"/>
    <lineage>
        <taxon>Archaea</taxon>
        <taxon>Methanobacteriati</taxon>
        <taxon>Methanobacteriota</taxon>
        <taxon>Stenosarchaea group</taxon>
        <taxon>Halobacteria</taxon>
        <taxon>Halobacteriales</taxon>
        <taxon>Natrialbaceae</taxon>
        <taxon>Natrialba</taxon>
    </lineage>
</organism>
<keyword evidence="1" id="KW-0229">DNA integration</keyword>
<dbReference type="Gene3D" id="1.10.443.10">
    <property type="entry name" value="Intergrase catalytic core"/>
    <property type="match status" value="1"/>
</dbReference>
<keyword evidence="2 4" id="KW-0238">DNA-binding</keyword>
<evidence type="ECO:0000259" key="6">
    <source>
        <dbReference type="PROSITE" id="PS51900"/>
    </source>
</evidence>
<dbReference type="Pfam" id="PF00589">
    <property type="entry name" value="Phage_integrase"/>
    <property type="match status" value="1"/>
</dbReference>
<accession>A0A5D5ANG4</accession>
<dbReference type="EMBL" id="VTAW01000008">
    <property type="protein sequence ID" value="TYT62415.1"/>
    <property type="molecule type" value="Genomic_DNA"/>
</dbReference>
<dbReference type="Proteomes" id="UP000324104">
    <property type="component" value="Unassembled WGS sequence"/>
</dbReference>
<keyword evidence="8" id="KW-1185">Reference proteome</keyword>
<dbReference type="InterPro" id="IPR050090">
    <property type="entry name" value="Tyrosine_recombinase_XerCD"/>
</dbReference>
<evidence type="ECO:0000256" key="1">
    <source>
        <dbReference type="ARBA" id="ARBA00022908"/>
    </source>
</evidence>